<proteinExistence type="predicted"/>
<dbReference type="InterPro" id="IPR058639">
    <property type="entry name" value="BSH_YknX-like"/>
</dbReference>
<feature type="domain" description="YknX-like barrel-sandwich hybrid" evidence="4">
    <location>
        <begin position="66"/>
        <end position="221"/>
    </location>
</feature>
<evidence type="ECO:0000256" key="1">
    <source>
        <dbReference type="ARBA" id="ARBA00004196"/>
    </source>
</evidence>
<keyword evidence="6" id="KW-1185">Reference proteome</keyword>
<keyword evidence="2 3" id="KW-0175">Coiled coil</keyword>
<dbReference type="RefSeq" id="WP_182504032.1">
    <property type="nucleotide sequence ID" value="NZ_JACJHX010000029.1"/>
</dbReference>
<evidence type="ECO:0000259" key="4">
    <source>
        <dbReference type="Pfam" id="PF25984"/>
    </source>
</evidence>
<accession>A0ABR6CW86</accession>
<evidence type="ECO:0000313" key="6">
    <source>
        <dbReference type="Proteomes" id="UP000626697"/>
    </source>
</evidence>
<dbReference type="Pfam" id="PF25984">
    <property type="entry name" value="BSH_YknX"/>
    <property type="match status" value="1"/>
</dbReference>
<protein>
    <submittedName>
        <fullName evidence="5">HlyD family secretion protein</fullName>
    </submittedName>
</protein>
<dbReference type="InterPro" id="IPR050465">
    <property type="entry name" value="UPF0194_transport"/>
</dbReference>
<dbReference type="EMBL" id="JACJHX010000029">
    <property type="protein sequence ID" value="MBA9029214.1"/>
    <property type="molecule type" value="Genomic_DNA"/>
</dbReference>
<dbReference type="Proteomes" id="UP000626697">
    <property type="component" value="Unassembled WGS sequence"/>
</dbReference>
<gene>
    <name evidence="5" type="ORF">HNP81_004577</name>
</gene>
<name>A0ABR6CW86_9BACI</name>
<sequence>MKKWKVGTLAVLASGFVALNLFLIEKKDSKVTRTLLARNWTEVKKVDIIERFETDAVIKPLEEYNYYFNDQDKEFQKFLVKEGDEVTSGTPLFEYITPKLDQVKDELETEKSRYEGEIEGIEEYIEELSSYQETIPDAPSAKERDAFKEAGFLLNEYDSSTLIVSSIQQEIYKQELEKKKLEEKIKAFESQLNYLDEHGDTAMTASETEGIVKKVNKQLGSPIVTIASNTLAIEGFFNEQQVKKTEPGMKIIAKQKDEKEKIKGLISVIQPFPETEASVGTRSKYAFQATMKEDPQTLIIGSKVRVSVVTAEAKGVPSLPKTAIDLDKKPSVYRLNGNGTVTKEVIATGLEFAGIQEVKDGIELGAIIISDAKSLPYNKSAFITPLQAGKVKISAYNELSKRQKLRFILIGLLEK</sequence>
<feature type="coiled-coil region" evidence="3">
    <location>
        <begin position="164"/>
        <end position="198"/>
    </location>
</feature>
<comment type="caution">
    <text evidence="5">The sequence shown here is derived from an EMBL/GenBank/DDBJ whole genome shotgun (WGS) entry which is preliminary data.</text>
</comment>
<dbReference type="Gene3D" id="2.40.420.20">
    <property type="match status" value="1"/>
</dbReference>
<dbReference type="PANTHER" id="PTHR32347:SF14">
    <property type="entry name" value="EFFLUX SYSTEM COMPONENT YKNX-RELATED"/>
    <property type="match status" value="1"/>
</dbReference>
<evidence type="ECO:0000313" key="5">
    <source>
        <dbReference type="EMBL" id="MBA9029214.1"/>
    </source>
</evidence>
<evidence type="ECO:0000256" key="3">
    <source>
        <dbReference type="SAM" id="Coils"/>
    </source>
</evidence>
<organism evidence="5 6">
    <name type="scientific">Peribacillus huizhouensis</name>
    <dbReference type="NCBI Taxonomy" id="1501239"/>
    <lineage>
        <taxon>Bacteria</taxon>
        <taxon>Bacillati</taxon>
        <taxon>Bacillota</taxon>
        <taxon>Bacilli</taxon>
        <taxon>Bacillales</taxon>
        <taxon>Bacillaceae</taxon>
        <taxon>Peribacillus</taxon>
    </lineage>
</organism>
<evidence type="ECO:0000256" key="2">
    <source>
        <dbReference type="ARBA" id="ARBA00023054"/>
    </source>
</evidence>
<reference evidence="5 6" key="1">
    <citation type="submission" date="2020-08" db="EMBL/GenBank/DDBJ databases">
        <title>Genomic Encyclopedia of Type Strains, Phase IV (KMG-IV): sequencing the most valuable type-strain genomes for metagenomic binning, comparative biology and taxonomic classification.</title>
        <authorList>
            <person name="Goeker M."/>
        </authorList>
    </citation>
    <scope>NUCLEOTIDE SEQUENCE [LARGE SCALE GENOMIC DNA]</scope>
    <source>
        <strain evidence="5 6">DSM 105481</strain>
    </source>
</reference>
<dbReference type="PANTHER" id="PTHR32347">
    <property type="entry name" value="EFFLUX SYSTEM COMPONENT YKNX-RELATED"/>
    <property type="match status" value="1"/>
</dbReference>
<comment type="subcellular location">
    <subcellularLocation>
        <location evidence="1">Cell envelope</location>
    </subcellularLocation>
</comment>